<comment type="caution">
    <text evidence="1">The sequence shown here is derived from an EMBL/GenBank/DDBJ whole genome shotgun (WGS) entry which is preliminary data.</text>
</comment>
<gene>
    <name evidence="1" type="ORF">Vadar_023954</name>
</gene>
<name>A0ACB7XJK9_9ERIC</name>
<evidence type="ECO:0000313" key="2">
    <source>
        <dbReference type="Proteomes" id="UP000828048"/>
    </source>
</evidence>
<accession>A0ACB7XJK9</accession>
<dbReference type="Proteomes" id="UP000828048">
    <property type="component" value="Chromosome 10"/>
</dbReference>
<organism evidence="1 2">
    <name type="scientific">Vaccinium darrowii</name>
    <dbReference type="NCBI Taxonomy" id="229202"/>
    <lineage>
        <taxon>Eukaryota</taxon>
        <taxon>Viridiplantae</taxon>
        <taxon>Streptophyta</taxon>
        <taxon>Embryophyta</taxon>
        <taxon>Tracheophyta</taxon>
        <taxon>Spermatophyta</taxon>
        <taxon>Magnoliopsida</taxon>
        <taxon>eudicotyledons</taxon>
        <taxon>Gunneridae</taxon>
        <taxon>Pentapetalae</taxon>
        <taxon>asterids</taxon>
        <taxon>Ericales</taxon>
        <taxon>Ericaceae</taxon>
        <taxon>Vaccinioideae</taxon>
        <taxon>Vaccinieae</taxon>
        <taxon>Vaccinium</taxon>
    </lineage>
</organism>
<reference evidence="1 2" key="1">
    <citation type="journal article" date="2021" name="Hortic Res">
        <title>High-quality reference genome and annotation aids understanding of berry development for evergreen blueberry (Vaccinium darrowii).</title>
        <authorList>
            <person name="Yu J."/>
            <person name="Hulse-Kemp A.M."/>
            <person name="Babiker E."/>
            <person name="Staton M."/>
        </authorList>
    </citation>
    <scope>NUCLEOTIDE SEQUENCE [LARGE SCALE GENOMIC DNA]</scope>
    <source>
        <strain evidence="2">cv. NJ 8807/NJ 8810</strain>
        <tissue evidence="1">Young leaf</tissue>
    </source>
</reference>
<evidence type="ECO:0000313" key="1">
    <source>
        <dbReference type="EMBL" id="KAH7840964.1"/>
    </source>
</evidence>
<proteinExistence type="predicted"/>
<keyword evidence="2" id="KW-1185">Reference proteome</keyword>
<sequence length="136" mass="15010">MASKLFTLSLFLPILLILLASLYTSSEGIPVAGNRINHRTISSGGGGGSSNRSLLGIRRNNPMVVDCSEMASLSLCSQKPNKCRWCRSEALDDMCFSKSEAWRLPPQLSTDDQNNKKITRAHPLDLRSKDMSTRLI</sequence>
<protein>
    <submittedName>
        <fullName evidence="1">Uncharacterized protein</fullName>
    </submittedName>
</protein>
<dbReference type="EMBL" id="CM037160">
    <property type="protein sequence ID" value="KAH7840964.1"/>
    <property type="molecule type" value="Genomic_DNA"/>
</dbReference>